<sequence>MAKMPSNKYQSTPQVSANPAAIRTKRYALDTKKYIGLAMRHFVKSQLKWALIPVALLLINAIISLTGVYPNIWIYVTILVGVVLYLLFWVIQFTGITQLEQYKPMFEKYIYEIDQRQILMKINAKEGGVMKWDMIKEGYKDKDAYVLVLSRGQFIYLPYAIFNSEHDLKLFDRILKQKNLITEAK</sequence>
<gene>
    <name evidence="3" type="ORF">GBK04_19615</name>
</gene>
<name>A0A7C9BLF2_9BACT</name>
<organism evidence="3 4">
    <name type="scientific">Salmonirosea aquatica</name>
    <dbReference type="NCBI Taxonomy" id="2654236"/>
    <lineage>
        <taxon>Bacteria</taxon>
        <taxon>Pseudomonadati</taxon>
        <taxon>Bacteroidota</taxon>
        <taxon>Cytophagia</taxon>
        <taxon>Cytophagales</taxon>
        <taxon>Spirosomataceae</taxon>
        <taxon>Salmonirosea</taxon>
    </lineage>
</organism>
<dbReference type="Pfam" id="PF14317">
    <property type="entry name" value="YcxB"/>
    <property type="match status" value="1"/>
</dbReference>
<evidence type="ECO:0000259" key="2">
    <source>
        <dbReference type="Pfam" id="PF14317"/>
    </source>
</evidence>
<dbReference type="AlphaFoldDB" id="A0A7C9BLF2"/>
<feature type="transmembrane region" description="Helical" evidence="1">
    <location>
        <begin position="49"/>
        <end position="66"/>
    </location>
</feature>
<keyword evidence="1" id="KW-0812">Transmembrane</keyword>
<proteinExistence type="predicted"/>
<keyword evidence="4" id="KW-1185">Reference proteome</keyword>
<keyword evidence="1" id="KW-1133">Transmembrane helix</keyword>
<feature type="transmembrane region" description="Helical" evidence="1">
    <location>
        <begin position="72"/>
        <end position="91"/>
    </location>
</feature>
<feature type="domain" description="YcxB-like C-terminal" evidence="2">
    <location>
        <begin position="122"/>
        <end position="175"/>
    </location>
</feature>
<comment type="caution">
    <text evidence="3">The sequence shown here is derived from an EMBL/GenBank/DDBJ whole genome shotgun (WGS) entry which is preliminary data.</text>
</comment>
<evidence type="ECO:0000256" key="1">
    <source>
        <dbReference type="SAM" id="Phobius"/>
    </source>
</evidence>
<evidence type="ECO:0000313" key="4">
    <source>
        <dbReference type="Proteomes" id="UP000479293"/>
    </source>
</evidence>
<dbReference type="Proteomes" id="UP000479293">
    <property type="component" value="Unassembled WGS sequence"/>
</dbReference>
<protein>
    <submittedName>
        <fullName evidence="3">YcxB family protein</fullName>
    </submittedName>
</protein>
<accession>A0A7C9BLF2</accession>
<reference evidence="3 4" key="1">
    <citation type="submission" date="2019-10" db="EMBL/GenBank/DDBJ databases">
        <title>Draft Genome Sequence of Cytophagaceae sp. SJW1-29.</title>
        <authorList>
            <person name="Choi A."/>
        </authorList>
    </citation>
    <scope>NUCLEOTIDE SEQUENCE [LARGE SCALE GENOMIC DNA]</scope>
    <source>
        <strain evidence="3 4">SJW1-29</strain>
    </source>
</reference>
<dbReference type="EMBL" id="WHLY01000002">
    <property type="protein sequence ID" value="MPR35495.1"/>
    <property type="molecule type" value="Genomic_DNA"/>
</dbReference>
<dbReference type="RefSeq" id="WP_152762601.1">
    <property type="nucleotide sequence ID" value="NZ_WHLY01000002.1"/>
</dbReference>
<keyword evidence="1" id="KW-0472">Membrane</keyword>
<evidence type="ECO:0000313" key="3">
    <source>
        <dbReference type="EMBL" id="MPR35495.1"/>
    </source>
</evidence>
<dbReference type="InterPro" id="IPR025588">
    <property type="entry name" value="YcxB-like_C"/>
</dbReference>